<dbReference type="WBParaSite" id="TASK_0000697501-mRNA-1">
    <property type="protein sequence ID" value="TASK_0000697501-mRNA-1"/>
    <property type="gene ID" value="TASK_0000697501"/>
</dbReference>
<protein>
    <submittedName>
        <fullName evidence="2">Pecanex-like protein</fullName>
    </submittedName>
</protein>
<accession>A0A158R9B7</accession>
<feature type="region of interest" description="Disordered" evidence="1">
    <location>
        <begin position="147"/>
        <end position="206"/>
    </location>
</feature>
<sequence length="206" mass="22770">LQQQQQQQQQQHFTYLYVMLSRIELHDLVLLLRVDCLLLVERPSYNEEGRAATAPLEDEVQLRGGYNTFTDSIRSYSRSSGIAMLPLAHDLGRAATPPLEEEEEEEEIGLRAKSTTFNHCSCNDHQLDSAHSESSATAMLSSTHGLRQSVSVSDLENRPPSTNLETWMSVSDEHLLISPTGGKASSSSSSVNSQAKEAHLTRSLSS</sequence>
<evidence type="ECO:0000256" key="1">
    <source>
        <dbReference type="SAM" id="MobiDB-lite"/>
    </source>
</evidence>
<proteinExistence type="predicted"/>
<reference evidence="2" key="1">
    <citation type="submission" date="2016-04" db="UniProtKB">
        <authorList>
            <consortium name="WormBaseParasite"/>
        </authorList>
    </citation>
    <scope>IDENTIFICATION</scope>
</reference>
<name>A0A158R9B7_TAEAS</name>
<dbReference type="AlphaFoldDB" id="A0A158R9B7"/>
<feature type="compositionally biased region" description="Polar residues" evidence="1">
    <location>
        <begin position="147"/>
        <end position="169"/>
    </location>
</feature>
<organism evidence="2">
    <name type="scientific">Taenia asiatica</name>
    <name type="common">Asian tapeworm</name>
    <dbReference type="NCBI Taxonomy" id="60517"/>
    <lineage>
        <taxon>Eukaryota</taxon>
        <taxon>Metazoa</taxon>
        <taxon>Spiralia</taxon>
        <taxon>Lophotrochozoa</taxon>
        <taxon>Platyhelminthes</taxon>
        <taxon>Cestoda</taxon>
        <taxon>Eucestoda</taxon>
        <taxon>Cyclophyllidea</taxon>
        <taxon>Taeniidae</taxon>
        <taxon>Taenia</taxon>
    </lineage>
</organism>
<evidence type="ECO:0000313" key="2">
    <source>
        <dbReference type="WBParaSite" id="TASK_0000697501-mRNA-1"/>
    </source>
</evidence>